<keyword evidence="1" id="KW-0732">Signal</keyword>
<evidence type="ECO:0000256" key="1">
    <source>
        <dbReference type="SAM" id="SignalP"/>
    </source>
</evidence>
<protein>
    <submittedName>
        <fullName evidence="2">Putative secreted protein</fullName>
    </submittedName>
</protein>
<feature type="chain" id="PRO_5014636830" evidence="1">
    <location>
        <begin position="22"/>
        <end position="81"/>
    </location>
</feature>
<evidence type="ECO:0000313" key="2">
    <source>
        <dbReference type="EMBL" id="MBW62617.1"/>
    </source>
</evidence>
<reference evidence="2" key="1">
    <citation type="submission" date="2018-01" db="EMBL/GenBank/DDBJ databases">
        <title>An insight into the sialome of Amazonian anophelines.</title>
        <authorList>
            <person name="Ribeiro J.M."/>
            <person name="Scarpassa V."/>
            <person name="Calvo E."/>
        </authorList>
    </citation>
    <scope>NUCLEOTIDE SEQUENCE</scope>
    <source>
        <tissue evidence="2">Salivary glands</tissue>
    </source>
</reference>
<name>A0A2M4CBB5_9DIPT</name>
<sequence>MFAHSIVLCAAVRDSFRFVLAALLLRVFTASVLERNGAPPSHAWEKNALRRTLGCCQQTVRSKSIVAELLPRFLHAPQPPL</sequence>
<dbReference type="EMBL" id="GGFJ01013476">
    <property type="protein sequence ID" value="MBW62617.1"/>
    <property type="molecule type" value="Transcribed_RNA"/>
</dbReference>
<feature type="signal peptide" evidence="1">
    <location>
        <begin position="1"/>
        <end position="21"/>
    </location>
</feature>
<proteinExistence type="predicted"/>
<organism evidence="2">
    <name type="scientific">Anopheles marajoara</name>
    <dbReference type="NCBI Taxonomy" id="58244"/>
    <lineage>
        <taxon>Eukaryota</taxon>
        <taxon>Metazoa</taxon>
        <taxon>Ecdysozoa</taxon>
        <taxon>Arthropoda</taxon>
        <taxon>Hexapoda</taxon>
        <taxon>Insecta</taxon>
        <taxon>Pterygota</taxon>
        <taxon>Neoptera</taxon>
        <taxon>Endopterygota</taxon>
        <taxon>Diptera</taxon>
        <taxon>Nematocera</taxon>
        <taxon>Culicoidea</taxon>
        <taxon>Culicidae</taxon>
        <taxon>Anophelinae</taxon>
        <taxon>Anopheles</taxon>
    </lineage>
</organism>
<dbReference type="AlphaFoldDB" id="A0A2M4CBB5"/>
<accession>A0A2M4CBB5</accession>